<evidence type="ECO:0000256" key="3">
    <source>
        <dbReference type="ARBA" id="ARBA00022692"/>
    </source>
</evidence>
<organism evidence="8 9">
    <name type="scientific">Paucimonas lemoignei</name>
    <name type="common">Pseudomonas lemoignei</name>
    <dbReference type="NCBI Taxonomy" id="29443"/>
    <lineage>
        <taxon>Bacteria</taxon>
        <taxon>Pseudomonadati</taxon>
        <taxon>Pseudomonadota</taxon>
        <taxon>Betaproteobacteria</taxon>
        <taxon>Burkholderiales</taxon>
        <taxon>Burkholderiaceae</taxon>
        <taxon>Paucimonas</taxon>
    </lineage>
</organism>
<feature type="transmembrane region" description="Helical" evidence="6">
    <location>
        <begin position="43"/>
        <end position="66"/>
    </location>
</feature>
<evidence type="ECO:0000256" key="2">
    <source>
        <dbReference type="ARBA" id="ARBA00022475"/>
    </source>
</evidence>
<comment type="subcellular location">
    <subcellularLocation>
        <location evidence="1">Cell membrane</location>
        <topology evidence="1">Multi-pass membrane protein</topology>
    </subcellularLocation>
</comment>
<dbReference type="InterPro" id="IPR008457">
    <property type="entry name" value="Cu-R_CopD_dom"/>
</dbReference>
<keyword evidence="9" id="KW-1185">Reference proteome</keyword>
<keyword evidence="2" id="KW-1003">Cell membrane</keyword>
<reference evidence="8 9" key="1">
    <citation type="submission" date="2019-03" db="EMBL/GenBank/DDBJ databases">
        <title>Genomic Encyclopedia of Type Strains, Phase IV (KMG-IV): sequencing the most valuable type-strain genomes for metagenomic binning, comparative biology and taxonomic classification.</title>
        <authorList>
            <person name="Goeker M."/>
        </authorList>
    </citation>
    <scope>NUCLEOTIDE SEQUENCE [LARGE SCALE GENOMIC DNA]</scope>
    <source>
        <strain evidence="8 9">DSM 7445</strain>
    </source>
</reference>
<dbReference type="InterPro" id="IPR032694">
    <property type="entry name" value="CopC/D"/>
</dbReference>
<name>A0A4R3HU85_PAULE</name>
<protein>
    <submittedName>
        <fullName evidence="8">Putative copper resistance protein D</fullName>
    </submittedName>
</protein>
<feature type="transmembrane region" description="Helical" evidence="6">
    <location>
        <begin position="121"/>
        <end position="146"/>
    </location>
</feature>
<dbReference type="RefSeq" id="WP_132260321.1">
    <property type="nucleotide sequence ID" value="NZ_SLZQ01000018.1"/>
</dbReference>
<feature type="transmembrane region" description="Helical" evidence="6">
    <location>
        <begin position="237"/>
        <end position="258"/>
    </location>
</feature>
<evidence type="ECO:0000313" key="8">
    <source>
        <dbReference type="EMBL" id="TCS33115.1"/>
    </source>
</evidence>
<dbReference type="Pfam" id="PF05425">
    <property type="entry name" value="CopD"/>
    <property type="match status" value="1"/>
</dbReference>
<keyword evidence="4 6" id="KW-1133">Transmembrane helix</keyword>
<dbReference type="OrthoDB" id="8753116at2"/>
<feature type="transmembrane region" description="Helical" evidence="6">
    <location>
        <begin position="279"/>
        <end position="300"/>
    </location>
</feature>
<keyword evidence="5 6" id="KW-0472">Membrane</keyword>
<keyword evidence="3 6" id="KW-0812">Transmembrane</keyword>
<evidence type="ECO:0000256" key="1">
    <source>
        <dbReference type="ARBA" id="ARBA00004651"/>
    </source>
</evidence>
<evidence type="ECO:0000256" key="6">
    <source>
        <dbReference type="SAM" id="Phobius"/>
    </source>
</evidence>
<dbReference type="GO" id="GO:0005886">
    <property type="term" value="C:plasma membrane"/>
    <property type="evidence" value="ECO:0007669"/>
    <property type="project" value="UniProtKB-SubCell"/>
</dbReference>
<dbReference type="AlphaFoldDB" id="A0A4R3HU85"/>
<feature type="transmembrane region" description="Helical" evidence="6">
    <location>
        <begin position="196"/>
        <end position="217"/>
    </location>
</feature>
<evidence type="ECO:0000259" key="7">
    <source>
        <dbReference type="Pfam" id="PF05425"/>
    </source>
</evidence>
<evidence type="ECO:0000313" key="9">
    <source>
        <dbReference type="Proteomes" id="UP000295382"/>
    </source>
</evidence>
<sequence length="308" mass="32950">MEATLPQIASTALINFSLSWTAGILASRFWLRKRTASWQDGAAGWLASAMTVSLVMCLLGILLSLWSESAAMADVAWLDAWPAFQALVATTHYGHAGIAAATFFLLALILHWLFKRRHAELHYLGVIAFLVLLAAGARVTIGHAYAYGFWSVAVMVEWLHLLAMALWTGMVLVAGWAVLPRVLAMEFFPSQERASYLASMSTWATAVLAALLATGAYNAYRVLSSPRDLLATDYGHMLVFKLACVGIAIALGGFNRFAGLPAALSTLATSHAQHGLQTVVAVLRIESVALLLALAAAAVMTSSAPPVH</sequence>
<dbReference type="GO" id="GO:0006825">
    <property type="term" value="P:copper ion transport"/>
    <property type="evidence" value="ECO:0007669"/>
    <property type="project" value="InterPro"/>
</dbReference>
<dbReference type="PANTHER" id="PTHR34820:SF4">
    <property type="entry name" value="INNER MEMBRANE PROTEIN YEBZ"/>
    <property type="match status" value="1"/>
</dbReference>
<feature type="transmembrane region" description="Helical" evidence="6">
    <location>
        <begin position="12"/>
        <end position="31"/>
    </location>
</feature>
<gene>
    <name evidence="8" type="ORF">EDC30_11856</name>
</gene>
<dbReference type="EMBL" id="SLZQ01000018">
    <property type="protein sequence ID" value="TCS33115.1"/>
    <property type="molecule type" value="Genomic_DNA"/>
</dbReference>
<proteinExistence type="predicted"/>
<evidence type="ECO:0000256" key="4">
    <source>
        <dbReference type="ARBA" id="ARBA00022989"/>
    </source>
</evidence>
<feature type="transmembrane region" description="Helical" evidence="6">
    <location>
        <begin position="158"/>
        <end position="184"/>
    </location>
</feature>
<dbReference type="Proteomes" id="UP000295382">
    <property type="component" value="Unassembled WGS sequence"/>
</dbReference>
<evidence type="ECO:0000256" key="5">
    <source>
        <dbReference type="ARBA" id="ARBA00023136"/>
    </source>
</evidence>
<dbReference type="PANTHER" id="PTHR34820">
    <property type="entry name" value="INNER MEMBRANE PROTEIN YEBZ"/>
    <property type="match status" value="1"/>
</dbReference>
<comment type="caution">
    <text evidence="8">The sequence shown here is derived from an EMBL/GenBank/DDBJ whole genome shotgun (WGS) entry which is preliminary data.</text>
</comment>
<accession>A0A4R3HU85</accession>
<feature type="transmembrane region" description="Helical" evidence="6">
    <location>
        <begin position="93"/>
        <end position="114"/>
    </location>
</feature>
<feature type="domain" description="Copper resistance protein D" evidence="7">
    <location>
        <begin position="201"/>
        <end position="300"/>
    </location>
</feature>